<dbReference type="Proteomes" id="UP000444185">
    <property type="component" value="Unassembled WGS sequence"/>
</dbReference>
<name>A0A844XVX9_9SPHN</name>
<proteinExistence type="predicted"/>
<protein>
    <submittedName>
        <fullName evidence="2">Uncharacterized protein</fullName>
    </submittedName>
</protein>
<evidence type="ECO:0000313" key="2">
    <source>
        <dbReference type="EMBL" id="MXO50020.1"/>
    </source>
</evidence>
<dbReference type="RefSeq" id="WP_160606339.1">
    <property type="nucleotide sequence ID" value="NZ_WTYF01000003.1"/>
</dbReference>
<keyword evidence="1" id="KW-0812">Transmembrane</keyword>
<organism evidence="2 3">
    <name type="scientific">Qipengyuania gaetbuli</name>
    <dbReference type="NCBI Taxonomy" id="266952"/>
    <lineage>
        <taxon>Bacteria</taxon>
        <taxon>Pseudomonadati</taxon>
        <taxon>Pseudomonadota</taxon>
        <taxon>Alphaproteobacteria</taxon>
        <taxon>Sphingomonadales</taxon>
        <taxon>Erythrobacteraceae</taxon>
        <taxon>Qipengyuania</taxon>
    </lineage>
</organism>
<keyword evidence="1" id="KW-0472">Membrane</keyword>
<evidence type="ECO:0000313" key="3">
    <source>
        <dbReference type="Proteomes" id="UP000444185"/>
    </source>
</evidence>
<evidence type="ECO:0000256" key="1">
    <source>
        <dbReference type="SAM" id="Phobius"/>
    </source>
</evidence>
<sequence>MQRITPYLFFILAAAALVMIAVKGDAGFEEEVNPLQAVLVVAGAFAGAHALRFLVKRWMAARDGDDAR</sequence>
<feature type="transmembrane region" description="Helical" evidence="1">
    <location>
        <begin position="34"/>
        <end position="55"/>
    </location>
</feature>
<dbReference type="EMBL" id="WTYF01000003">
    <property type="protein sequence ID" value="MXO50020.1"/>
    <property type="molecule type" value="Genomic_DNA"/>
</dbReference>
<keyword evidence="1" id="KW-1133">Transmembrane helix</keyword>
<keyword evidence="3" id="KW-1185">Reference proteome</keyword>
<reference evidence="2 3" key="1">
    <citation type="submission" date="2019-12" db="EMBL/GenBank/DDBJ databases">
        <title>Genomic-based taxomic classification of the family Erythrobacteraceae.</title>
        <authorList>
            <person name="Xu L."/>
        </authorList>
    </citation>
    <scope>NUCLEOTIDE SEQUENCE [LARGE SCALE GENOMIC DNA]</scope>
    <source>
        <strain evidence="2 3">DSM 16225</strain>
    </source>
</reference>
<dbReference type="AlphaFoldDB" id="A0A844XVX9"/>
<gene>
    <name evidence="2" type="ORF">GRI42_01730</name>
</gene>
<accession>A0A844XVX9</accession>
<comment type="caution">
    <text evidence="2">The sequence shown here is derived from an EMBL/GenBank/DDBJ whole genome shotgun (WGS) entry which is preliminary data.</text>
</comment>